<dbReference type="Pfam" id="PF00990">
    <property type="entry name" value="GGDEF"/>
    <property type="match status" value="1"/>
</dbReference>
<dbReference type="GO" id="GO:0071111">
    <property type="term" value="F:cyclic-guanylate-specific phosphodiesterase activity"/>
    <property type="evidence" value="ECO:0007669"/>
    <property type="project" value="InterPro"/>
</dbReference>
<dbReference type="Proteomes" id="UP000813384">
    <property type="component" value="Unassembled WGS sequence"/>
</dbReference>
<dbReference type="InterPro" id="IPR000160">
    <property type="entry name" value="GGDEF_dom"/>
</dbReference>
<feature type="domain" description="EAL" evidence="2">
    <location>
        <begin position="492"/>
        <end position="749"/>
    </location>
</feature>
<comment type="caution">
    <text evidence="4">The sequence shown here is derived from an EMBL/GenBank/DDBJ whole genome shotgun (WGS) entry which is preliminary data.</text>
</comment>
<keyword evidence="1" id="KW-0812">Transmembrane</keyword>
<evidence type="ECO:0000259" key="3">
    <source>
        <dbReference type="PROSITE" id="PS50887"/>
    </source>
</evidence>
<dbReference type="SUPFAM" id="SSF141868">
    <property type="entry name" value="EAL domain-like"/>
    <property type="match status" value="1"/>
</dbReference>
<evidence type="ECO:0000313" key="5">
    <source>
        <dbReference type="Proteomes" id="UP000813384"/>
    </source>
</evidence>
<evidence type="ECO:0000256" key="1">
    <source>
        <dbReference type="SAM" id="Phobius"/>
    </source>
</evidence>
<organism evidence="4 5">
    <name type="scientific">Enterococcus aquimarinus</name>
    <dbReference type="NCBI Taxonomy" id="328396"/>
    <lineage>
        <taxon>Bacteria</taxon>
        <taxon>Bacillati</taxon>
        <taxon>Bacillota</taxon>
        <taxon>Bacilli</taxon>
        <taxon>Lactobacillales</taxon>
        <taxon>Enterococcaceae</taxon>
        <taxon>Enterococcus</taxon>
    </lineage>
</organism>
<accession>A0A9E3ZUH0</accession>
<dbReference type="Gene3D" id="3.20.20.450">
    <property type="entry name" value="EAL domain"/>
    <property type="match status" value="1"/>
</dbReference>
<dbReference type="CDD" id="cd01949">
    <property type="entry name" value="GGDEF"/>
    <property type="match status" value="1"/>
</dbReference>
<dbReference type="AlphaFoldDB" id="A0A9E3ZUH0"/>
<dbReference type="PROSITE" id="PS50883">
    <property type="entry name" value="EAL"/>
    <property type="match status" value="1"/>
</dbReference>
<dbReference type="SMART" id="SM00052">
    <property type="entry name" value="EAL"/>
    <property type="match status" value="1"/>
</dbReference>
<proteinExistence type="predicted"/>
<reference evidence="4" key="1">
    <citation type="journal article" date="2021" name="PeerJ">
        <title>Extensive microbial diversity within the chicken gut microbiome revealed by metagenomics and culture.</title>
        <authorList>
            <person name="Gilroy R."/>
            <person name="Ravi A."/>
            <person name="Getino M."/>
            <person name="Pursley I."/>
            <person name="Horton D.L."/>
            <person name="Alikhan N.F."/>
            <person name="Baker D."/>
            <person name="Gharbi K."/>
            <person name="Hall N."/>
            <person name="Watson M."/>
            <person name="Adriaenssens E.M."/>
            <person name="Foster-Nyarko E."/>
            <person name="Jarju S."/>
            <person name="Secka A."/>
            <person name="Antonio M."/>
            <person name="Oren A."/>
            <person name="Chaudhuri R.R."/>
            <person name="La Ragione R."/>
            <person name="Hildebrand F."/>
            <person name="Pallen M.J."/>
        </authorList>
    </citation>
    <scope>NUCLEOTIDE SEQUENCE</scope>
    <source>
        <strain evidence="4">150</strain>
    </source>
</reference>
<dbReference type="PANTHER" id="PTHR33121:SF70">
    <property type="entry name" value="SIGNALING PROTEIN YKOW"/>
    <property type="match status" value="1"/>
</dbReference>
<dbReference type="InterPro" id="IPR001633">
    <property type="entry name" value="EAL_dom"/>
</dbReference>
<protein>
    <submittedName>
        <fullName evidence="4">EAL domain-containing protein</fullName>
    </submittedName>
</protein>
<dbReference type="Gene3D" id="3.30.70.270">
    <property type="match status" value="1"/>
</dbReference>
<dbReference type="PROSITE" id="PS50887">
    <property type="entry name" value="GGDEF"/>
    <property type="match status" value="1"/>
</dbReference>
<dbReference type="NCBIfam" id="TIGR00254">
    <property type="entry name" value="GGDEF"/>
    <property type="match status" value="1"/>
</dbReference>
<feature type="domain" description="GGDEF" evidence="3">
    <location>
        <begin position="350"/>
        <end position="484"/>
    </location>
</feature>
<dbReference type="SUPFAM" id="SSF103190">
    <property type="entry name" value="Sensory domain-like"/>
    <property type="match status" value="1"/>
</dbReference>
<dbReference type="InterPro" id="IPR043128">
    <property type="entry name" value="Rev_trsase/Diguanyl_cyclase"/>
</dbReference>
<name>A0A9E3ZUH0_9ENTE</name>
<dbReference type="InterPro" id="IPR029151">
    <property type="entry name" value="Sensor-like_sf"/>
</dbReference>
<sequence length="755" mass="86750">MRKDKIKSIEINYFLVPFSIILFVTGIITYMTVNVRVEEKYQELKNTTLEIAKSYSSSLYQANQSSEIITELLDEKIRLASQAIMLIEDKEDNQALQSISETFQIDKINLFSPVGEILYSTNEELLGWKVYDDHPINAFMTSGKMILIEEVRRDTEDGRLYKFGYAKNPDGSVVQLGILAENIQAILADFELSNLVNKIADRDDVQDVFFINNSYEIVSSNLNEMIGRNVEDSQLRTELAENRIEINRVQLTFGNYYRIAVPIFSENVKIGSLLLRWPTDKIVRAVTQIILFGVGIFFIVILIIGGILFYAYHKSKINMKIAYYDELTGLPNSKYLMDYLDDILARTHKRKKAIFLLNFVRFGNFNMTYGYSYGNQILKKIVARIECNLEADEKIFRFDGDRFVIVFNDYQDQAALEVRADQLLKHFEEPVLIGLEKQYLELQVAIVELAHCYVSTDKLLQDATLAISHMKHHPTLKKIVFNDMMANNLKRQDQIVKALRKVISGKETAGFYLMFQPKLDLATNTIVGFEALARLKVAGLGNVPPDEFIAIAENKLLIFDLGLIILQQACQFIQKLQQTGYANISVAINISGHQLLREDFLTKIKNCMDEHQDCKPLLEFEITESVLFDHYEQVNDILGEVKKMGIKTSLDDFGTGFSSYSRLEELQIENVKIDKLFIDKIIEVDEKHLILSDIISMSHKMGLQVIAEGVENEEQVVYLRKHHCDMIQGYHLSRPLFDDQALDFLRGFNKDKETN</sequence>
<dbReference type="Pfam" id="PF00563">
    <property type="entry name" value="EAL"/>
    <property type="match status" value="1"/>
</dbReference>
<reference evidence="4" key="2">
    <citation type="submission" date="2021-11" db="EMBL/GenBank/DDBJ databases">
        <authorList>
            <person name="Gilroy R."/>
        </authorList>
    </citation>
    <scope>NUCLEOTIDE SEQUENCE</scope>
    <source>
        <strain evidence="4">150</strain>
    </source>
</reference>
<evidence type="ECO:0000259" key="2">
    <source>
        <dbReference type="PROSITE" id="PS50883"/>
    </source>
</evidence>
<feature type="transmembrane region" description="Helical" evidence="1">
    <location>
        <begin position="12"/>
        <end position="33"/>
    </location>
</feature>
<gene>
    <name evidence="4" type="ORF">K8V42_03895</name>
</gene>
<dbReference type="InterPro" id="IPR029787">
    <property type="entry name" value="Nucleotide_cyclase"/>
</dbReference>
<dbReference type="CDD" id="cd01948">
    <property type="entry name" value="EAL"/>
    <property type="match status" value="1"/>
</dbReference>
<keyword evidence="1" id="KW-1133">Transmembrane helix</keyword>
<keyword evidence="1" id="KW-0472">Membrane</keyword>
<dbReference type="SUPFAM" id="SSF55073">
    <property type="entry name" value="Nucleotide cyclase"/>
    <property type="match status" value="1"/>
</dbReference>
<dbReference type="InterPro" id="IPR035919">
    <property type="entry name" value="EAL_sf"/>
</dbReference>
<dbReference type="EMBL" id="JAJJVO010000059">
    <property type="protein sequence ID" value="MCC9273416.1"/>
    <property type="molecule type" value="Genomic_DNA"/>
</dbReference>
<feature type="transmembrane region" description="Helical" evidence="1">
    <location>
        <begin position="289"/>
        <end position="312"/>
    </location>
</feature>
<dbReference type="InterPro" id="IPR050706">
    <property type="entry name" value="Cyclic-di-GMP_PDE-like"/>
</dbReference>
<dbReference type="SMART" id="SM00267">
    <property type="entry name" value="GGDEF"/>
    <property type="match status" value="1"/>
</dbReference>
<dbReference type="PANTHER" id="PTHR33121">
    <property type="entry name" value="CYCLIC DI-GMP PHOSPHODIESTERASE PDEF"/>
    <property type="match status" value="1"/>
</dbReference>
<evidence type="ECO:0000313" key="4">
    <source>
        <dbReference type="EMBL" id="MCC9273416.1"/>
    </source>
</evidence>